<feature type="coiled-coil region" evidence="1">
    <location>
        <begin position="57"/>
        <end position="84"/>
    </location>
</feature>
<evidence type="ECO:0000313" key="2">
    <source>
        <dbReference type="EMBL" id="CAJ31695.1"/>
    </source>
</evidence>
<sequence>MENVSKKVTQEFQEMLLKRKYNMYKHARNSLDKLLIISNFVREIKGEVWTIERRYTDVVAKNDIEEIKNTIKEIEEKLDKLYDLFLNL</sequence>
<proteinExistence type="predicted"/>
<evidence type="ECO:0000256" key="1">
    <source>
        <dbReference type="SAM" id="Coils"/>
    </source>
</evidence>
<dbReference type="GeneID" id="5798027"/>
<dbReference type="EMBL" id="AM087123">
    <property type="protein sequence ID" value="CAJ31695.1"/>
    <property type="molecule type" value="Genomic_DNA"/>
</dbReference>
<dbReference type="KEGG" id="vg:5798027"/>
<accession>A7WKU8</accession>
<organism evidence="2 3">
    <name type="scientific">Betalipothrixvirus puteoliense</name>
    <dbReference type="NCBI Taxonomy" id="346884"/>
    <lineage>
        <taxon>Viruses</taxon>
        <taxon>Adnaviria</taxon>
        <taxon>Zilligvirae</taxon>
        <taxon>Taleaviricota</taxon>
        <taxon>Tokiviricetes</taxon>
        <taxon>Ligamenvirales</taxon>
        <taxon>Lipothrixviridae</taxon>
        <taxon>Betalipothrixvirus</taxon>
    </lineage>
</organism>
<reference evidence="3" key="1">
    <citation type="journal article" date="2008" name="J. Virol.">
        <title>Structure of the acidianus filamentous virus 3 and comparative genomics of related archaeal lipothrixviruses.</title>
        <authorList>
            <person name="Vestergaard G."/>
            <person name="Aramayo R."/>
            <person name="Basta T."/>
            <person name="Haring M."/>
            <person name="Peng X."/>
            <person name="Brugger K."/>
            <person name="Chen L."/>
            <person name="Rachel R."/>
            <person name="Boisset N."/>
            <person name="Garrett R.A."/>
            <person name="Prangishvili D."/>
        </authorList>
    </citation>
    <scope>NUCLEOTIDE SEQUENCE [LARGE SCALE GENOMIC DNA]</scope>
</reference>
<dbReference type="RefSeq" id="YP_001604299.1">
    <property type="nucleotide sequence ID" value="NC_010154.1"/>
</dbReference>
<evidence type="ECO:0000313" key="3">
    <source>
        <dbReference type="Proteomes" id="UP000008745"/>
    </source>
</evidence>
<dbReference type="Proteomes" id="UP000008745">
    <property type="component" value="Segment"/>
</dbReference>
<protein>
    <submittedName>
        <fullName evidence="2">Uncharacterized protein</fullName>
    </submittedName>
</protein>
<name>A7WKU8_9VIRU</name>
<keyword evidence="3" id="KW-1185">Reference proteome</keyword>
<keyword evidence="1" id="KW-0175">Coiled coil</keyword>